<proteinExistence type="predicted"/>
<protein>
    <recommendedName>
        <fullName evidence="3">5-formyltetrahydrofolate cyclo-ligase</fullName>
    </recommendedName>
</protein>
<sequence length="102" mass="11570">MTDHDTDALHRARLAFRAARHALARAALADDDRALIAACWRLLRANDRLARLATFPTPRDERTRCRWRGFALAALADHIPAGLTHRARRLYPQHIINGGTNR</sequence>
<reference evidence="1 2" key="1">
    <citation type="journal article" date="2014" name="Int. J. Syst. Evol. Microbiol.">
        <title>Fulvimonas yonginensis sp. nov., isolated from greenhouse soil, and emended description of the genus Fulvimonas.</title>
        <authorList>
            <person name="Ahn J.H."/>
            <person name="Kim S.J."/>
            <person name="Weon H.Y."/>
            <person name="Hong S.B."/>
            <person name="Seok S.J."/>
            <person name="Kwon S.W."/>
        </authorList>
    </citation>
    <scope>NUCLEOTIDE SEQUENCE [LARGE SCALE GENOMIC DNA]</scope>
    <source>
        <strain evidence="1 2">KACC 16952</strain>
    </source>
</reference>
<name>A0ABU8J8L5_9GAMM</name>
<evidence type="ECO:0000313" key="1">
    <source>
        <dbReference type="EMBL" id="MEI7035902.1"/>
    </source>
</evidence>
<accession>A0ABU8J8L5</accession>
<dbReference type="Proteomes" id="UP001381174">
    <property type="component" value="Unassembled WGS sequence"/>
</dbReference>
<dbReference type="EMBL" id="JBBBNY010000002">
    <property type="protein sequence ID" value="MEI7035902.1"/>
    <property type="molecule type" value="Genomic_DNA"/>
</dbReference>
<evidence type="ECO:0000313" key="2">
    <source>
        <dbReference type="Proteomes" id="UP001381174"/>
    </source>
</evidence>
<keyword evidence="2" id="KW-1185">Reference proteome</keyword>
<organism evidence="1 2">
    <name type="scientific">Fulvimonas yonginensis</name>
    <dbReference type="NCBI Taxonomy" id="1495200"/>
    <lineage>
        <taxon>Bacteria</taxon>
        <taxon>Pseudomonadati</taxon>
        <taxon>Pseudomonadota</taxon>
        <taxon>Gammaproteobacteria</taxon>
        <taxon>Lysobacterales</taxon>
        <taxon>Rhodanobacteraceae</taxon>
        <taxon>Fulvimonas</taxon>
    </lineage>
</organism>
<dbReference type="RefSeq" id="WP_336806526.1">
    <property type="nucleotide sequence ID" value="NZ_JBBBNY010000002.1"/>
</dbReference>
<evidence type="ECO:0008006" key="3">
    <source>
        <dbReference type="Google" id="ProtNLM"/>
    </source>
</evidence>
<comment type="caution">
    <text evidence="1">The sequence shown here is derived from an EMBL/GenBank/DDBJ whole genome shotgun (WGS) entry which is preliminary data.</text>
</comment>
<gene>
    <name evidence="1" type="ORF">WAT24_03910</name>
</gene>